<name>A0A6N9TCP8_9HYPH</name>
<evidence type="ECO:0000313" key="2">
    <source>
        <dbReference type="EMBL" id="NDW08005.1"/>
    </source>
</evidence>
<gene>
    <name evidence="2" type="ORF">GTK09_26895</name>
</gene>
<proteinExistence type="predicted"/>
<evidence type="ECO:0000256" key="1">
    <source>
        <dbReference type="SAM" id="Phobius"/>
    </source>
</evidence>
<sequence length="104" mass="10939">MDQAVANAVLIMAIGLGLPSFLVLVEGQAPRTIIPFAGATIGTTAAFAGMGMAFQNYGFLQALLSVLVGVTIGVAMMWLMPRMRDMPIMPIVSLALLLSYHSAL</sequence>
<feature type="transmembrane region" description="Helical" evidence="1">
    <location>
        <begin position="6"/>
        <end position="25"/>
    </location>
</feature>
<keyword evidence="1" id="KW-0472">Membrane</keyword>
<reference evidence="2 3" key="1">
    <citation type="submission" date="2020-01" db="EMBL/GenBank/DDBJ databases">
        <title>Jiella pacifica sp. nov.</title>
        <authorList>
            <person name="Xue Z."/>
            <person name="Zhu S."/>
            <person name="Chen J."/>
            <person name="Yang J."/>
        </authorList>
    </citation>
    <scope>NUCLEOTIDE SEQUENCE [LARGE SCALE GENOMIC DNA]</scope>
    <source>
        <strain evidence="2 3">40Bstr34</strain>
    </source>
</reference>
<keyword evidence="1" id="KW-0812">Transmembrane</keyword>
<comment type="caution">
    <text evidence="2">The sequence shown here is derived from an EMBL/GenBank/DDBJ whole genome shotgun (WGS) entry which is preliminary data.</text>
</comment>
<organism evidence="2 3">
    <name type="scientific">Jiella pacifica</name>
    <dbReference type="NCBI Taxonomy" id="2696469"/>
    <lineage>
        <taxon>Bacteria</taxon>
        <taxon>Pseudomonadati</taxon>
        <taxon>Pseudomonadota</taxon>
        <taxon>Alphaproteobacteria</taxon>
        <taxon>Hyphomicrobiales</taxon>
        <taxon>Aurantimonadaceae</taxon>
        <taxon>Jiella</taxon>
    </lineage>
</organism>
<protein>
    <submittedName>
        <fullName evidence="2">Uncharacterized protein</fullName>
    </submittedName>
</protein>
<dbReference type="EMBL" id="JAAAMG010000053">
    <property type="protein sequence ID" value="NDW08005.1"/>
    <property type="molecule type" value="Genomic_DNA"/>
</dbReference>
<accession>A0A6N9TCP8</accession>
<feature type="transmembrane region" description="Helical" evidence="1">
    <location>
        <begin position="32"/>
        <end position="53"/>
    </location>
</feature>
<dbReference type="RefSeq" id="WP_163466454.1">
    <property type="nucleotide sequence ID" value="NZ_JAAAMG010000053.1"/>
</dbReference>
<keyword evidence="1" id="KW-1133">Transmembrane helix</keyword>
<dbReference type="Proteomes" id="UP000469011">
    <property type="component" value="Unassembled WGS sequence"/>
</dbReference>
<keyword evidence="3" id="KW-1185">Reference proteome</keyword>
<feature type="transmembrane region" description="Helical" evidence="1">
    <location>
        <begin position="59"/>
        <end position="79"/>
    </location>
</feature>
<dbReference type="AlphaFoldDB" id="A0A6N9TCP8"/>
<evidence type="ECO:0000313" key="3">
    <source>
        <dbReference type="Proteomes" id="UP000469011"/>
    </source>
</evidence>